<feature type="compositionally biased region" description="Low complexity" evidence="4">
    <location>
        <begin position="614"/>
        <end position="630"/>
    </location>
</feature>
<dbReference type="InterPro" id="IPR033961">
    <property type="entry name" value="Exo84"/>
</dbReference>
<evidence type="ECO:0000256" key="4">
    <source>
        <dbReference type="SAM" id="MobiDB-lite"/>
    </source>
</evidence>
<feature type="compositionally biased region" description="Low complexity" evidence="4">
    <location>
        <begin position="255"/>
        <end position="271"/>
    </location>
</feature>
<keyword evidence="2" id="KW-0813">Transport</keyword>
<feature type="compositionally biased region" description="Basic and acidic residues" evidence="4">
    <location>
        <begin position="968"/>
        <end position="986"/>
    </location>
</feature>
<keyword evidence="6" id="KW-1185">Reference proteome</keyword>
<dbReference type="PANTHER" id="PTHR21426:SF12">
    <property type="entry name" value="EXOCYST COMPLEX COMPONENT 8"/>
    <property type="match status" value="1"/>
</dbReference>
<evidence type="ECO:0000256" key="1">
    <source>
        <dbReference type="ARBA" id="ARBA00007210"/>
    </source>
</evidence>
<feature type="compositionally biased region" description="Basic and acidic residues" evidence="4">
    <location>
        <begin position="1118"/>
        <end position="1127"/>
    </location>
</feature>
<feature type="compositionally biased region" description="Gly residues" evidence="4">
    <location>
        <begin position="392"/>
        <end position="415"/>
    </location>
</feature>
<dbReference type="OrthoDB" id="538587at2759"/>
<feature type="compositionally biased region" description="Basic and acidic residues" evidence="4">
    <location>
        <begin position="632"/>
        <end position="659"/>
    </location>
</feature>
<feature type="region of interest" description="Disordered" evidence="4">
    <location>
        <begin position="392"/>
        <end position="422"/>
    </location>
</feature>
<protein>
    <submittedName>
        <fullName evidence="5">Uncharacterized protein</fullName>
    </submittedName>
</protein>
<sequence length="1398" mass="143172">MVVQKVVHAHHKDFLEASRGLQDVEALVDELRNYVSSGAAVVANLADLPPLPKKVPLGSHLQLSALDGDGGTGRPQPATAWEAILALQAELIQDLQVAVAEQDFALARALLQAGRDMIAVVERDAAQLADQVGGDGLPGWRAGLEAALTAQKAALVEELTRQLGRTNSSTVERRNAAQTLGLLVGPGQATRALLHCHTLRVRAAQQQLLQQHSAAGGDPDGVEYAGGLAQRTFLAIGTAAEDVRAVFPAPDPEPSTRSTAPTASAAPTPPDAAAMLPSVSALVVQWAADEAGQCAELLRRHALTPFVATGGGVGALLCAGLALVFCGALELSHGLALRAVFQQELWPPLEAIVRRHLHRLREEAAASASLDATNAALKAVASLAAAAAAEAGGAGNGPEGSAGADTGGGGGGSDSGGFQLPPLPALQELEGHAMNGLELRGAALQQANGGAAGGAAASAPAGLTALPMLAPELRALAEGLAPLGSTQAVAVLRQGVLAAFGAVCEQVYGSLSRLVASAGAGGGAGGAGGGRDAATHGSRLASYVAQATEQLRLFAETDLQTALLPLASVAGTVAPPELLLPLLAPLSGLLASLPPPAPDAPPEAQESTRSAAMQQRQQQQLQPPSSGPGPMDRLRAELAAEQEKREGEERRAREAEARDKARRAQAREEEEAKAAAAEEEAERARRAAAAEEERLRRSAPSATALPKPYLVPEAAAASSAQQARNAGKPDSPTRSLGQRKQAAEDKQAAHGKRAAYGKQAAQEADTGREDYEGQEAAAAPEPEPHRHRAQASGDVRARADAAGAGARPQSRPRSAMRAREAEAEEPAGRSRGRIGRVRWQDGEPEAEPARTQAEPAQPDAARRRVKSAVDLHEEGNDQADDGGGEEVAVARQPRSRSQPRGRSRATDHSDEWGAEPPAQWQEPPQAAAAATAEERGSRRRRGGEMAVAAAGADVEDSAGAGRSGAPRLRRESPEAPQDRPRRRAGEELQNTAAAAASRWAAEEAEEAPARPRARGARSSAASDAEDRSQPLSSASPARTRLPRPESAPVLDRGPEGGAGEEGGAAARAARPESRLRRVRIAEEPEQGLRHAATAEEADDGSRPRAALAAGTRPPEAASRGEERRGREAAAGARAGATGPQEEPGGAPTQASQPSRRPAKFQPSDDDEATAAEAAAEAATEARASETVEARRGARRIGAAAQGSSADEPVGQPAKAASVGNKQTAGGPLAAPAEGERRAAAAAAVREATSREAGNARASSAPVAAAAGGARRPNRFGVVLSDDEDEEGNGPGLAPRPRRPRPAAAAAGAAAGAGTAEPAAASSFPRVADDEEDGPALAPRLRRARPAEGLEEAGSRASPNAPAPARVARAEMAQRDEGRIPGEQVMRACVCVACVAGFV</sequence>
<name>A0A150G1Q9_GONPE</name>
<evidence type="ECO:0000256" key="2">
    <source>
        <dbReference type="ARBA" id="ARBA00022448"/>
    </source>
</evidence>
<dbReference type="GO" id="GO:0008104">
    <property type="term" value="P:intracellular protein localization"/>
    <property type="evidence" value="ECO:0007669"/>
    <property type="project" value="TreeGrafter"/>
</dbReference>
<proteinExistence type="inferred from homology"/>
<feature type="compositionally biased region" description="Low complexity" evidence="4">
    <location>
        <begin position="714"/>
        <end position="723"/>
    </location>
</feature>
<dbReference type="EMBL" id="LSYV01000098">
    <property type="protein sequence ID" value="KXZ43230.1"/>
    <property type="molecule type" value="Genomic_DNA"/>
</dbReference>
<feature type="region of interest" description="Disordered" evidence="4">
    <location>
        <begin position="247"/>
        <end position="271"/>
    </location>
</feature>
<comment type="similarity">
    <text evidence="1">Belongs to the EXO84 family.</text>
</comment>
<evidence type="ECO:0000313" key="6">
    <source>
        <dbReference type="Proteomes" id="UP000075714"/>
    </source>
</evidence>
<dbReference type="GO" id="GO:0006893">
    <property type="term" value="P:Golgi to plasma membrane transport"/>
    <property type="evidence" value="ECO:0007669"/>
    <property type="project" value="TreeGrafter"/>
</dbReference>
<dbReference type="SUPFAM" id="SSF74788">
    <property type="entry name" value="Cullin repeat-like"/>
    <property type="match status" value="1"/>
</dbReference>
<comment type="caution">
    <text evidence="5">The sequence shown here is derived from an EMBL/GenBank/DDBJ whole genome shotgun (WGS) entry which is preliminary data.</text>
</comment>
<accession>A0A150G1Q9</accession>
<dbReference type="PANTHER" id="PTHR21426">
    <property type="entry name" value="EXOCYST COMPLEX COMPONENT 8"/>
    <property type="match status" value="1"/>
</dbReference>
<feature type="compositionally biased region" description="Low complexity" evidence="4">
    <location>
        <begin position="800"/>
        <end position="815"/>
    </location>
</feature>
<feature type="compositionally biased region" description="Low complexity" evidence="4">
    <location>
        <begin position="1170"/>
        <end position="1181"/>
    </location>
</feature>
<feature type="compositionally biased region" description="Basic and acidic residues" evidence="4">
    <location>
        <begin position="682"/>
        <end position="696"/>
    </location>
</feature>
<feature type="compositionally biased region" description="Low complexity" evidence="4">
    <location>
        <begin position="1354"/>
        <end position="1366"/>
    </location>
</feature>
<feature type="compositionally biased region" description="Low complexity" evidence="4">
    <location>
        <begin position="1301"/>
        <end position="1320"/>
    </location>
</feature>
<evidence type="ECO:0000256" key="3">
    <source>
        <dbReference type="ARBA" id="ARBA00022483"/>
    </source>
</evidence>
<dbReference type="Proteomes" id="UP000075714">
    <property type="component" value="Unassembled WGS sequence"/>
</dbReference>
<feature type="compositionally biased region" description="Low complexity" evidence="4">
    <location>
        <begin position="1239"/>
        <end position="1270"/>
    </location>
</feature>
<evidence type="ECO:0000313" key="5">
    <source>
        <dbReference type="EMBL" id="KXZ43230.1"/>
    </source>
</evidence>
<reference evidence="6" key="1">
    <citation type="journal article" date="2016" name="Nat. Commun.">
        <title>The Gonium pectorale genome demonstrates co-option of cell cycle regulation during the evolution of multicellularity.</title>
        <authorList>
            <person name="Hanschen E.R."/>
            <person name="Marriage T.N."/>
            <person name="Ferris P.J."/>
            <person name="Hamaji T."/>
            <person name="Toyoda A."/>
            <person name="Fujiyama A."/>
            <person name="Neme R."/>
            <person name="Noguchi H."/>
            <person name="Minakuchi Y."/>
            <person name="Suzuki M."/>
            <person name="Kawai-Toyooka H."/>
            <person name="Smith D.R."/>
            <person name="Sparks H."/>
            <person name="Anderson J."/>
            <person name="Bakaric R."/>
            <person name="Luria V."/>
            <person name="Karger A."/>
            <person name="Kirschner M.W."/>
            <person name="Durand P.M."/>
            <person name="Michod R.E."/>
            <person name="Nozaki H."/>
            <person name="Olson B.J."/>
        </authorList>
    </citation>
    <scope>NUCLEOTIDE SEQUENCE [LARGE SCALE GENOMIC DNA]</scope>
    <source>
        <strain evidence="6">NIES-2863</strain>
    </source>
</reference>
<organism evidence="5 6">
    <name type="scientific">Gonium pectorale</name>
    <name type="common">Green alga</name>
    <dbReference type="NCBI Taxonomy" id="33097"/>
    <lineage>
        <taxon>Eukaryota</taxon>
        <taxon>Viridiplantae</taxon>
        <taxon>Chlorophyta</taxon>
        <taxon>core chlorophytes</taxon>
        <taxon>Chlorophyceae</taxon>
        <taxon>CS clade</taxon>
        <taxon>Chlamydomonadales</taxon>
        <taxon>Volvocaceae</taxon>
        <taxon>Gonium</taxon>
    </lineage>
</organism>
<feature type="compositionally biased region" description="Low complexity" evidence="4">
    <location>
        <begin position="914"/>
        <end position="931"/>
    </location>
</feature>
<keyword evidence="3" id="KW-0268">Exocytosis</keyword>
<feature type="compositionally biased region" description="Basic and acidic residues" evidence="4">
    <location>
        <begin position="1182"/>
        <end position="1191"/>
    </location>
</feature>
<dbReference type="GO" id="GO:0000145">
    <property type="term" value="C:exocyst"/>
    <property type="evidence" value="ECO:0007669"/>
    <property type="project" value="InterPro"/>
</dbReference>
<feature type="compositionally biased region" description="Basic residues" evidence="4">
    <location>
        <begin position="893"/>
        <end position="903"/>
    </location>
</feature>
<gene>
    <name evidence="5" type="ORF">GPECTOR_97g768</name>
</gene>
<dbReference type="GO" id="GO:0006887">
    <property type="term" value="P:exocytosis"/>
    <property type="evidence" value="ECO:0007669"/>
    <property type="project" value="UniProtKB-KW"/>
</dbReference>
<dbReference type="STRING" id="33097.A0A150G1Q9"/>
<feature type="compositionally biased region" description="Basic and acidic residues" evidence="4">
    <location>
        <begin position="1069"/>
        <end position="1088"/>
    </location>
</feature>
<dbReference type="InterPro" id="IPR016159">
    <property type="entry name" value="Cullin_repeat-like_dom_sf"/>
</dbReference>
<feature type="region of interest" description="Disordered" evidence="4">
    <location>
        <begin position="593"/>
        <end position="1378"/>
    </location>
</feature>
<feature type="compositionally biased region" description="Basic and acidic residues" evidence="4">
    <location>
        <begin position="1367"/>
        <end position="1378"/>
    </location>
</feature>
<feature type="compositionally biased region" description="Low complexity" evidence="4">
    <location>
        <begin position="1195"/>
        <end position="1205"/>
    </location>
</feature>